<evidence type="ECO:0008006" key="4">
    <source>
        <dbReference type="Google" id="ProtNLM"/>
    </source>
</evidence>
<name>A0A919F7W4_9XANT</name>
<evidence type="ECO:0000313" key="2">
    <source>
        <dbReference type="EMBL" id="GHH52448.1"/>
    </source>
</evidence>
<accession>A0A919F7W4</accession>
<keyword evidence="3" id="KW-1185">Reference proteome</keyword>
<protein>
    <recommendedName>
        <fullName evidence="4">Helix-turn-helix domain-containing protein</fullName>
    </recommendedName>
</protein>
<proteinExistence type="predicted"/>
<feature type="compositionally biased region" description="Basic and acidic residues" evidence="1">
    <location>
        <begin position="130"/>
        <end position="140"/>
    </location>
</feature>
<feature type="region of interest" description="Disordered" evidence="1">
    <location>
        <begin position="114"/>
        <end position="177"/>
    </location>
</feature>
<dbReference type="RefSeq" id="WP_434029062.1">
    <property type="nucleotide sequence ID" value="NZ_BNBA01000010.1"/>
</dbReference>
<gene>
    <name evidence="2" type="ORF">GCM10009090_16340</name>
</gene>
<reference evidence="2" key="2">
    <citation type="submission" date="2020-09" db="EMBL/GenBank/DDBJ databases">
        <authorList>
            <person name="Sun Q."/>
            <person name="Ohkuma M."/>
        </authorList>
    </citation>
    <scope>NUCLEOTIDE SEQUENCE</scope>
    <source>
        <strain evidence="2">JCM 13306</strain>
    </source>
</reference>
<sequence>MSAKVTGMVFERYPVGGGEMLLALALADHAHDDGTHIFPSIASLAVKTRQSERAVQYQLRRMEASGWLLLVNDGKGGRRRGSSERGLTREYRINPAWMKGADLAPLEEGAPAAKGADFAPIGKGANGDGKGCKSRQERVQNDAFKGAKLLHPNQKQPSITIREPSSSAHARDDDDAMPRLTQTEIDAELAGLGRIPAALDREVLARFVRHRRVGRRPLSISAWLELLPRFSALQAQGHDLNLSLRQTMAAGLYLPVTPTINSSSNSHGQSESLADQSARQFAEQGGAAELGEQRAGPVDDVIDAEWHPVDAAYG</sequence>
<reference evidence="2" key="1">
    <citation type="journal article" date="2014" name="Int. J. Syst. Evol. Microbiol.">
        <title>Complete genome sequence of Corynebacterium casei LMG S-19264T (=DSM 44701T), isolated from a smear-ripened cheese.</title>
        <authorList>
            <consortium name="US DOE Joint Genome Institute (JGI-PGF)"/>
            <person name="Walter F."/>
            <person name="Albersmeier A."/>
            <person name="Kalinowski J."/>
            <person name="Ruckert C."/>
        </authorList>
    </citation>
    <scope>NUCLEOTIDE SEQUENCE</scope>
    <source>
        <strain evidence="2">JCM 13306</strain>
    </source>
</reference>
<dbReference type="AlphaFoldDB" id="A0A919F7W4"/>
<evidence type="ECO:0000256" key="1">
    <source>
        <dbReference type="SAM" id="MobiDB-lite"/>
    </source>
</evidence>
<dbReference type="EMBL" id="BNBA01000010">
    <property type="protein sequence ID" value="GHH52448.1"/>
    <property type="molecule type" value="Genomic_DNA"/>
</dbReference>
<dbReference type="Pfam" id="PF13730">
    <property type="entry name" value="HTH_36"/>
    <property type="match status" value="1"/>
</dbReference>
<feature type="compositionally biased region" description="Low complexity" evidence="1">
    <location>
        <begin position="262"/>
        <end position="272"/>
    </location>
</feature>
<dbReference type="Gene3D" id="1.10.10.10">
    <property type="entry name" value="Winged helix-like DNA-binding domain superfamily/Winged helix DNA-binding domain"/>
    <property type="match status" value="1"/>
</dbReference>
<comment type="caution">
    <text evidence="2">The sequence shown here is derived from an EMBL/GenBank/DDBJ whole genome shotgun (WGS) entry which is preliminary data.</text>
</comment>
<evidence type="ECO:0000313" key="3">
    <source>
        <dbReference type="Proteomes" id="UP000623958"/>
    </source>
</evidence>
<feature type="region of interest" description="Disordered" evidence="1">
    <location>
        <begin position="261"/>
        <end position="314"/>
    </location>
</feature>
<organism evidence="2 3">
    <name type="scientific">Xanthomonas boreopolis</name>
    <dbReference type="NCBI Taxonomy" id="86183"/>
    <lineage>
        <taxon>Bacteria</taxon>
        <taxon>Pseudomonadati</taxon>
        <taxon>Pseudomonadota</taxon>
        <taxon>Gammaproteobacteria</taxon>
        <taxon>Lysobacterales</taxon>
        <taxon>Lysobacteraceae</taxon>
        <taxon>Xanthomonas</taxon>
    </lineage>
</organism>
<dbReference type="InterPro" id="IPR036388">
    <property type="entry name" value="WH-like_DNA-bd_sf"/>
</dbReference>
<dbReference type="Proteomes" id="UP000623958">
    <property type="component" value="Unassembled WGS sequence"/>
</dbReference>